<dbReference type="CDD" id="cd03317">
    <property type="entry name" value="NAAAR"/>
    <property type="match status" value="1"/>
</dbReference>
<dbReference type="RefSeq" id="WP_379236678.1">
    <property type="nucleotide sequence ID" value="NZ_JBHSTE010000005.1"/>
</dbReference>
<comment type="similarity">
    <text evidence="7">Belongs to the mandelate racemase/muconate lactonizing enzyme family. MenC type 2 subfamily.</text>
</comment>
<feature type="active site" description="Proton donor" evidence="7">
    <location>
        <position position="164"/>
    </location>
</feature>
<dbReference type="Gene3D" id="3.30.390.10">
    <property type="entry name" value="Enolase-like, N-terminal domain"/>
    <property type="match status" value="1"/>
</dbReference>
<evidence type="ECO:0000259" key="8">
    <source>
        <dbReference type="SMART" id="SM00922"/>
    </source>
</evidence>
<evidence type="ECO:0000313" key="10">
    <source>
        <dbReference type="Proteomes" id="UP001596233"/>
    </source>
</evidence>
<evidence type="ECO:0000256" key="4">
    <source>
        <dbReference type="ARBA" id="ARBA00022842"/>
    </source>
</evidence>
<comment type="catalytic activity">
    <reaction evidence="7">
        <text>(1R,6R)-6-hydroxy-2-succinyl-cyclohexa-2,4-diene-1-carboxylate = 2-succinylbenzoate + H2O</text>
        <dbReference type="Rhea" id="RHEA:10196"/>
        <dbReference type="ChEBI" id="CHEBI:15377"/>
        <dbReference type="ChEBI" id="CHEBI:18325"/>
        <dbReference type="ChEBI" id="CHEBI:58689"/>
        <dbReference type="EC" id="4.2.1.113"/>
    </reaction>
</comment>
<dbReference type="Pfam" id="PF13378">
    <property type="entry name" value="MR_MLE_C"/>
    <property type="match status" value="1"/>
</dbReference>
<comment type="caution">
    <text evidence="9">The sequence shown here is derived from an EMBL/GenBank/DDBJ whole genome shotgun (WGS) entry which is preliminary data.</text>
</comment>
<dbReference type="SFLD" id="SFLDS00001">
    <property type="entry name" value="Enolase"/>
    <property type="match status" value="1"/>
</dbReference>
<comment type="function">
    <text evidence="7">Converts 2-succinyl-6-hydroxy-2,4-cyclohexadiene-1-carboxylate (SHCHC) to 2-succinylbenzoate (OSB).</text>
</comment>
<dbReference type="SMART" id="SM00922">
    <property type="entry name" value="MR_MLE"/>
    <property type="match status" value="1"/>
</dbReference>
<evidence type="ECO:0000256" key="6">
    <source>
        <dbReference type="ARBA" id="ARBA00029491"/>
    </source>
</evidence>
<evidence type="ECO:0000313" key="9">
    <source>
        <dbReference type="EMBL" id="MFC6334309.1"/>
    </source>
</evidence>
<feature type="active site" description="Proton acceptor" evidence="7">
    <location>
        <position position="263"/>
    </location>
</feature>
<dbReference type="PANTHER" id="PTHR48073">
    <property type="entry name" value="O-SUCCINYLBENZOATE SYNTHASE-RELATED"/>
    <property type="match status" value="1"/>
</dbReference>
<accession>A0ABW1V780</accession>
<evidence type="ECO:0000256" key="5">
    <source>
        <dbReference type="ARBA" id="ARBA00023239"/>
    </source>
</evidence>
<comment type="pathway">
    <text evidence="7">Quinol/quinone metabolism; menaquinone biosynthesis.</text>
</comment>
<sequence length="371" mass="41679">MKIEAVLLHRIRMELITPFATSYGAYTDRETILVQVIDENGISGWGECVAFATPWYTEETVLGAWHVLEQFLIPSLLKEQIQHPRQLPQLWQAIKRHAMAKAGLEMAVWDLYAKLQKKPLYQLIGGMRDEIQVGVAIGLQPTIEQYYEWIDQYIAQGYARIKVKIKPGQDVSLIAALREKYPQLPLMADANSAYTLKDIEHLRQLDRYQLMMIEQPLAADDIIDHAELQHAMSTPICLDESILQAEDVRKAVQLGSCQIINVKLGRVGGWNEALRIHELCVEKRVPLWCGGMLESGIGRAHNMALATLVGFTIPGDISASSRYWQRDIIAPEVTVNQGKVALPKLPGIGVEVDTDYVSALTLNKLEITTDS</sequence>
<reference evidence="10" key="1">
    <citation type="journal article" date="2019" name="Int. J. Syst. Evol. Microbiol.">
        <title>The Global Catalogue of Microorganisms (GCM) 10K type strain sequencing project: providing services to taxonomists for standard genome sequencing and annotation.</title>
        <authorList>
            <consortium name="The Broad Institute Genomics Platform"/>
            <consortium name="The Broad Institute Genome Sequencing Center for Infectious Disease"/>
            <person name="Wu L."/>
            <person name="Ma J."/>
        </authorList>
    </citation>
    <scope>NUCLEOTIDE SEQUENCE [LARGE SCALE GENOMIC DNA]</scope>
    <source>
        <strain evidence="10">PCU 280</strain>
    </source>
</reference>
<feature type="binding site" evidence="7">
    <location>
        <position position="214"/>
    </location>
    <ligand>
        <name>Mg(2+)</name>
        <dbReference type="ChEBI" id="CHEBI:18420"/>
    </ligand>
</feature>
<evidence type="ECO:0000256" key="1">
    <source>
        <dbReference type="ARBA" id="ARBA00001968"/>
    </source>
</evidence>
<dbReference type="GO" id="GO:0043748">
    <property type="term" value="F:O-succinylbenzoate synthase activity"/>
    <property type="evidence" value="ECO:0007669"/>
    <property type="project" value="UniProtKB-EC"/>
</dbReference>
<dbReference type="SFLD" id="SFLDG00180">
    <property type="entry name" value="muconate_cycloisomerase"/>
    <property type="match status" value="1"/>
</dbReference>
<evidence type="ECO:0000256" key="3">
    <source>
        <dbReference type="ARBA" id="ARBA00022723"/>
    </source>
</evidence>
<gene>
    <name evidence="7 9" type="primary">menC</name>
    <name evidence="9" type="ORF">ACFP56_16900</name>
</gene>
<dbReference type="PANTHER" id="PTHR48073:SF5">
    <property type="entry name" value="O-SUCCINYLBENZOATE SYNTHASE"/>
    <property type="match status" value="1"/>
</dbReference>
<dbReference type="Proteomes" id="UP001596233">
    <property type="component" value="Unassembled WGS sequence"/>
</dbReference>
<dbReference type="SFLD" id="SFLDF00009">
    <property type="entry name" value="o-succinylbenzoate_synthase"/>
    <property type="match status" value="1"/>
</dbReference>
<proteinExistence type="inferred from homology"/>
<keyword evidence="3 7" id="KW-0479">Metal-binding</keyword>
<keyword evidence="2 7" id="KW-0474">Menaquinone biosynthesis</keyword>
<dbReference type="InterPro" id="IPR010197">
    <property type="entry name" value="OSBS/NAAAR"/>
</dbReference>
<dbReference type="InterPro" id="IPR013342">
    <property type="entry name" value="Mandelate_racemase_C"/>
</dbReference>
<dbReference type="NCBIfam" id="TIGR01928">
    <property type="entry name" value="menC_lowGC_arch"/>
    <property type="match status" value="1"/>
</dbReference>
<dbReference type="EC" id="4.2.1.113" evidence="6 7"/>
<protein>
    <recommendedName>
        <fullName evidence="6 7">o-succinylbenzoate synthase</fullName>
        <shortName evidence="7">OSB synthase</shortName>
        <shortName evidence="7">OSBS</shortName>
        <ecNumber evidence="6 7">4.2.1.113</ecNumber>
    </recommendedName>
    <alternativeName>
        <fullName evidence="7">4-(2'-carboxyphenyl)-4-oxybutyric acid synthase</fullName>
    </alternativeName>
    <alternativeName>
        <fullName evidence="7">o-succinylbenzoic acid synthase</fullName>
    </alternativeName>
</protein>
<dbReference type="InterPro" id="IPR029065">
    <property type="entry name" value="Enolase_C-like"/>
</dbReference>
<dbReference type="InterPro" id="IPR029017">
    <property type="entry name" value="Enolase-like_N"/>
</dbReference>
<keyword evidence="4 7" id="KW-0460">Magnesium</keyword>
<comment type="pathway">
    <text evidence="7">Quinol/quinone metabolism; 1,4-dihydroxy-2-naphthoate biosynthesis; 1,4-dihydroxy-2-naphthoate from chorismate: step 4/7.</text>
</comment>
<evidence type="ECO:0000256" key="2">
    <source>
        <dbReference type="ARBA" id="ARBA00022428"/>
    </source>
</evidence>
<comment type="cofactor">
    <cofactor evidence="1 7">
        <name>a divalent metal cation</name>
        <dbReference type="ChEBI" id="CHEBI:60240"/>
    </cofactor>
</comment>
<dbReference type="SUPFAM" id="SSF54826">
    <property type="entry name" value="Enolase N-terminal domain-like"/>
    <property type="match status" value="1"/>
</dbReference>
<dbReference type="Pfam" id="PF02746">
    <property type="entry name" value="MR_MLE_N"/>
    <property type="match status" value="1"/>
</dbReference>
<dbReference type="SUPFAM" id="SSF51604">
    <property type="entry name" value="Enolase C-terminal domain-like"/>
    <property type="match status" value="1"/>
</dbReference>
<organism evidence="9 10">
    <name type="scientific">Paenibacillus septentrionalis</name>
    <dbReference type="NCBI Taxonomy" id="429342"/>
    <lineage>
        <taxon>Bacteria</taxon>
        <taxon>Bacillati</taxon>
        <taxon>Bacillota</taxon>
        <taxon>Bacilli</taxon>
        <taxon>Bacillales</taxon>
        <taxon>Paenibacillaceae</taxon>
        <taxon>Paenibacillus</taxon>
    </lineage>
</organism>
<name>A0ABW1V780_9BACL</name>
<keyword evidence="10" id="KW-1185">Reference proteome</keyword>
<feature type="domain" description="Mandelate racemase/muconate lactonizing enzyme C-terminal" evidence="8">
    <location>
        <begin position="143"/>
        <end position="235"/>
    </location>
</feature>
<keyword evidence="5 7" id="KW-0456">Lyase</keyword>
<dbReference type="EMBL" id="JBHSTE010000005">
    <property type="protein sequence ID" value="MFC6334309.1"/>
    <property type="molecule type" value="Genomic_DNA"/>
</dbReference>
<feature type="binding site" evidence="7">
    <location>
        <position position="189"/>
    </location>
    <ligand>
        <name>Mg(2+)</name>
        <dbReference type="ChEBI" id="CHEBI:18420"/>
    </ligand>
</feature>
<feature type="binding site" evidence="7">
    <location>
        <position position="239"/>
    </location>
    <ligand>
        <name>Mg(2+)</name>
        <dbReference type="ChEBI" id="CHEBI:18420"/>
    </ligand>
</feature>
<dbReference type="InterPro" id="IPR013341">
    <property type="entry name" value="Mandelate_racemase_N_dom"/>
</dbReference>
<dbReference type="Gene3D" id="3.20.20.120">
    <property type="entry name" value="Enolase-like C-terminal domain"/>
    <property type="match status" value="1"/>
</dbReference>
<dbReference type="HAMAP" id="MF_01933">
    <property type="entry name" value="MenC_2"/>
    <property type="match status" value="1"/>
</dbReference>
<dbReference type="InterPro" id="IPR036849">
    <property type="entry name" value="Enolase-like_C_sf"/>
</dbReference>
<dbReference type="InterPro" id="IPR047585">
    <property type="entry name" value="MenC"/>
</dbReference>
<evidence type="ECO:0000256" key="7">
    <source>
        <dbReference type="HAMAP-Rule" id="MF_01933"/>
    </source>
</evidence>